<keyword evidence="2" id="KW-1185">Reference proteome</keyword>
<dbReference type="InterPro" id="IPR016024">
    <property type="entry name" value="ARM-type_fold"/>
</dbReference>
<evidence type="ECO:0000313" key="1">
    <source>
        <dbReference type="EMBL" id="MBO1269122.1"/>
    </source>
</evidence>
<proteinExistence type="predicted"/>
<dbReference type="SUPFAM" id="SSF48371">
    <property type="entry name" value="ARM repeat"/>
    <property type="match status" value="1"/>
</dbReference>
<dbReference type="RefSeq" id="WP_207616985.1">
    <property type="nucleotide sequence ID" value="NZ_JAFNLL010000036.1"/>
</dbReference>
<dbReference type="Proteomes" id="UP000664164">
    <property type="component" value="Unassembled WGS sequence"/>
</dbReference>
<reference evidence="1" key="1">
    <citation type="submission" date="2021-03" db="EMBL/GenBank/DDBJ databases">
        <title>A new species, PO-11, isolated from a karst cave deposit.</title>
        <authorList>
            <person name="Zhaoxiaoyong W."/>
        </authorList>
    </citation>
    <scope>NUCLEOTIDE SEQUENCE</scope>
    <source>
        <strain evidence="1">PO-11</strain>
    </source>
</reference>
<dbReference type="Pfam" id="PF08713">
    <property type="entry name" value="DNA_alkylation"/>
    <property type="match status" value="1"/>
</dbReference>
<name>A0A939HJE7_9MICC</name>
<organism evidence="1 2">
    <name type="scientific">Arthrobacter cavernae</name>
    <dbReference type="NCBI Taxonomy" id="2817681"/>
    <lineage>
        <taxon>Bacteria</taxon>
        <taxon>Bacillati</taxon>
        <taxon>Actinomycetota</taxon>
        <taxon>Actinomycetes</taxon>
        <taxon>Micrococcales</taxon>
        <taxon>Micrococcaceae</taxon>
        <taxon>Arthrobacter</taxon>
    </lineage>
</organism>
<accession>A0A939HJE7</accession>
<protein>
    <submittedName>
        <fullName evidence="1">DNA alkylation repair protein</fullName>
    </submittedName>
</protein>
<dbReference type="PANTHER" id="PTHR34070:SF1">
    <property type="entry name" value="DNA ALKYLATION REPAIR PROTEIN"/>
    <property type="match status" value="1"/>
</dbReference>
<dbReference type="InterPro" id="IPR014825">
    <property type="entry name" value="DNA_alkylation"/>
</dbReference>
<comment type="caution">
    <text evidence="1">The sequence shown here is derived from an EMBL/GenBank/DDBJ whole genome shotgun (WGS) entry which is preliminary data.</text>
</comment>
<dbReference type="AlphaFoldDB" id="A0A939HJE7"/>
<dbReference type="EMBL" id="JAFNLL010000036">
    <property type="protein sequence ID" value="MBO1269122.1"/>
    <property type="molecule type" value="Genomic_DNA"/>
</dbReference>
<dbReference type="PANTHER" id="PTHR34070">
    <property type="entry name" value="ARMADILLO-TYPE FOLD"/>
    <property type="match status" value="1"/>
</dbReference>
<dbReference type="Gene3D" id="1.25.10.90">
    <property type="match status" value="1"/>
</dbReference>
<gene>
    <name evidence="1" type="ORF">J1902_14305</name>
</gene>
<evidence type="ECO:0000313" key="2">
    <source>
        <dbReference type="Proteomes" id="UP000664164"/>
    </source>
</evidence>
<dbReference type="CDD" id="cd06561">
    <property type="entry name" value="AlkD_like"/>
    <property type="match status" value="1"/>
</dbReference>
<sequence length="251" mass="28432">MTETPTAAAFLARLDALQSDEEQAKYRRYFKTGPGDYAEGDFFMGVRMGEVFTLGKEFAAMEPPEIENLLEQDVHEARSGAVKIMALQAEHKKTTEQRRGELYGLYLRRHDRINNWDLVDLGAGRVVGGWLVDKPRDVLYELAASANMWERRTAIVATWAFLRHGQQEDTFAIAELLLNDKEDLIHKALGGWVRDAGRSNRQRLLAFLDAHAATMPRTALRYAIEHLDQEQRAHYLGLKNAPPASKGYASM</sequence>